<feature type="transmembrane region" description="Helical" evidence="2">
    <location>
        <begin position="232"/>
        <end position="250"/>
    </location>
</feature>
<dbReference type="Proteomes" id="UP000053328">
    <property type="component" value="Unassembled WGS sequence"/>
</dbReference>
<dbReference type="EMBL" id="KN847495">
    <property type="protein sequence ID" value="KIW15334.1"/>
    <property type="molecule type" value="Genomic_DNA"/>
</dbReference>
<evidence type="ECO:0000313" key="4">
    <source>
        <dbReference type="Proteomes" id="UP000053328"/>
    </source>
</evidence>
<name>A0A0D2BVL9_9EURO</name>
<organism evidence="3 4">
    <name type="scientific">Exophiala spinifera</name>
    <dbReference type="NCBI Taxonomy" id="91928"/>
    <lineage>
        <taxon>Eukaryota</taxon>
        <taxon>Fungi</taxon>
        <taxon>Dikarya</taxon>
        <taxon>Ascomycota</taxon>
        <taxon>Pezizomycotina</taxon>
        <taxon>Eurotiomycetes</taxon>
        <taxon>Chaetothyriomycetidae</taxon>
        <taxon>Chaetothyriales</taxon>
        <taxon>Herpotrichiellaceae</taxon>
        <taxon>Exophiala</taxon>
    </lineage>
</organism>
<dbReference type="VEuPathDB" id="FungiDB:PV08_05380"/>
<dbReference type="STRING" id="91928.A0A0D2BVL9"/>
<keyword evidence="2" id="KW-1133">Transmembrane helix</keyword>
<keyword evidence="2" id="KW-0472">Membrane</keyword>
<sequence length="512" mass="55969">MTIRKQYPPRTYQGFPEEEASDGASHTPSSSDKSRSAAAEARRLASEGSWADNFAGETPATNRTPTASTVDDEESRGVQYPQLSHEIDPSDPPPMYTPSDTTPSQPPTGPASPVVHRALPAQPEIVSTPDTIAPSPIPPVQRAFRDDEDGVNLPEPVQYSYGTCRHERPDQNYDDTDSDNLPAFLGSSSRWGRGRRWWRRRHGEGRGRGCGGRRLGRRRENHKERARRCKKICWFTFALLLCLWLMIPGLCKSFSKDNRSRFPVFSPDPSSSPWPPVPKREHREHETSRSISGTYQLYDLLDLSTTSGSINVNIQVQSGDKPAVLRLATKSGSVHVRFSSGGGFFSKPVIPKISDQRPLMIDISTNTGSVSGDLVYGNGGSTTISTRSGSITLTMYSVGVSERDPVSNISTTTTTGSQTLKIMSPLASTEAVRAIQARHTVQGSGSMNIQYPQEWEGMVHIKVAGSGSVIASGRELNVQKESSRELYGYKGSKEGRTVDIFTSGSGSALFQC</sequence>
<keyword evidence="4" id="KW-1185">Reference proteome</keyword>
<evidence type="ECO:0000256" key="2">
    <source>
        <dbReference type="SAM" id="Phobius"/>
    </source>
</evidence>
<gene>
    <name evidence="3" type="ORF">PV08_05380</name>
</gene>
<dbReference type="OrthoDB" id="3539644at2759"/>
<evidence type="ECO:0008006" key="5">
    <source>
        <dbReference type="Google" id="ProtNLM"/>
    </source>
</evidence>
<reference evidence="3 4" key="1">
    <citation type="submission" date="2015-01" db="EMBL/GenBank/DDBJ databases">
        <title>The Genome Sequence of Exophiala spinifera CBS89968.</title>
        <authorList>
            <consortium name="The Broad Institute Genomics Platform"/>
            <person name="Cuomo C."/>
            <person name="de Hoog S."/>
            <person name="Gorbushina A."/>
            <person name="Stielow B."/>
            <person name="Teixiera M."/>
            <person name="Abouelleil A."/>
            <person name="Chapman S.B."/>
            <person name="Priest M."/>
            <person name="Young S.K."/>
            <person name="Wortman J."/>
            <person name="Nusbaum C."/>
            <person name="Birren B."/>
        </authorList>
    </citation>
    <scope>NUCLEOTIDE SEQUENCE [LARGE SCALE GENOMIC DNA]</scope>
    <source>
        <strain evidence="3 4">CBS 89968</strain>
    </source>
</reference>
<protein>
    <recommendedName>
        <fullName evidence="5">Adhesin domain-containing protein</fullName>
    </recommendedName>
</protein>
<accession>A0A0D2BVL9</accession>
<keyword evidence="2" id="KW-0812">Transmembrane</keyword>
<evidence type="ECO:0000256" key="1">
    <source>
        <dbReference type="SAM" id="MobiDB-lite"/>
    </source>
</evidence>
<feature type="compositionally biased region" description="Basic and acidic residues" evidence="1">
    <location>
        <begin position="32"/>
        <end position="45"/>
    </location>
</feature>
<feature type="region of interest" description="Disordered" evidence="1">
    <location>
        <begin position="264"/>
        <end position="289"/>
    </location>
</feature>
<feature type="compositionally biased region" description="Basic and acidic residues" evidence="1">
    <location>
        <begin position="278"/>
        <end position="288"/>
    </location>
</feature>
<dbReference type="GeneID" id="27332463"/>
<proteinExistence type="predicted"/>
<dbReference type="AlphaFoldDB" id="A0A0D2BVL9"/>
<dbReference type="RefSeq" id="XP_016235550.1">
    <property type="nucleotide sequence ID" value="XM_016379723.1"/>
</dbReference>
<feature type="region of interest" description="Disordered" evidence="1">
    <location>
        <begin position="1"/>
        <end position="115"/>
    </location>
</feature>
<evidence type="ECO:0000313" key="3">
    <source>
        <dbReference type="EMBL" id="KIW15334.1"/>
    </source>
</evidence>
<feature type="compositionally biased region" description="Polar residues" evidence="1">
    <location>
        <begin position="59"/>
        <end position="69"/>
    </location>
</feature>
<dbReference type="HOGENOM" id="CLU_602718_0_0_1"/>